<gene>
    <name evidence="3" type="ORF">Sradi_0676300</name>
</gene>
<dbReference type="AlphaFoldDB" id="A0AAW2VMR4"/>
<name>A0AAW2VMR4_SESRA</name>
<dbReference type="Pfam" id="PF07727">
    <property type="entry name" value="RVT_2"/>
    <property type="match status" value="1"/>
</dbReference>
<protein>
    <submittedName>
        <fullName evidence="3">Retrovirus-related Pol polyprotein from transposon TNT 1-94</fullName>
    </submittedName>
</protein>
<feature type="region of interest" description="Disordered" evidence="1">
    <location>
        <begin position="1"/>
        <end position="22"/>
    </location>
</feature>
<comment type="caution">
    <text evidence="3">The sequence shown here is derived from an EMBL/GenBank/DDBJ whole genome shotgun (WGS) entry which is preliminary data.</text>
</comment>
<dbReference type="EMBL" id="JACGWJ010000003">
    <property type="protein sequence ID" value="KAL0430503.1"/>
    <property type="molecule type" value="Genomic_DNA"/>
</dbReference>
<dbReference type="InterPro" id="IPR013103">
    <property type="entry name" value="RVT_2"/>
</dbReference>
<organism evidence="3">
    <name type="scientific">Sesamum radiatum</name>
    <name type="common">Black benniseed</name>
    <dbReference type="NCBI Taxonomy" id="300843"/>
    <lineage>
        <taxon>Eukaryota</taxon>
        <taxon>Viridiplantae</taxon>
        <taxon>Streptophyta</taxon>
        <taxon>Embryophyta</taxon>
        <taxon>Tracheophyta</taxon>
        <taxon>Spermatophyta</taxon>
        <taxon>Magnoliopsida</taxon>
        <taxon>eudicotyledons</taxon>
        <taxon>Gunneridae</taxon>
        <taxon>Pentapetalae</taxon>
        <taxon>asterids</taxon>
        <taxon>lamiids</taxon>
        <taxon>Lamiales</taxon>
        <taxon>Pedaliaceae</taxon>
        <taxon>Sesamum</taxon>
    </lineage>
</organism>
<accession>A0AAW2VMR4</accession>
<evidence type="ECO:0000259" key="2">
    <source>
        <dbReference type="Pfam" id="PF07727"/>
    </source>
</evidence>
<sequence length="208" mass="23900">MIPDELEEDPEEDSMEYQDDDSEITKGNVIDGEIDVKTTFLYGELEEKIYMDQPEGFIVSENERKVCKLIKSIYGLKPAFKQLYEKFDKTILAFDFIDMGEADVILDMKLIHSTDGIVISQSHYVKKIIVKFGYQNSRIAKTLHDSFVTLFKNESGVPVAQLRYTSCLDRTHWDALGRVLRYLKGTASLDIHYTRFSIVPEGYSDVSL</sequence>
<proteinExistence type="predicted"/>
<evidence type="ECO:0000256" key="1">
    <source>
        <dbReference type="SAM" id="MobiDB-lite"/>
    </source>
</evidence>
<evidence type="ECO:0000313" key="3">
    <source>
        <dbReference type="EMBL" id="KAL0430503.1"/>
    </source>
</evidence>
<reference evidence="3" key="1">
    <citation type="submission" date="2020-06" db="EMBL/GenBank/DDBJ databases">
        <authorList>
            <person name="Li T."/>
            <person name="Hu X."/>
            <person name="Zhang T."/>
            <person name="Song X."/>
            <person name="Zhang H."/>
            <person name="Dai N."/>
            <person name="Sheng W."/>
            <person name="Hou X."/>
            <person name="Wei L."/>
        </authorList>
    </citation>
    <scope>NUCLEOTIDE SEQUENCE</scope>
    <source>
        <strain evidence="3">G02</strain>
        <tissue evidence="3">Leaf</tissue>
    </source>
</reference>
<feature type="domain" description="Reverse transcriptase Ty1/copia-type" evidence="2">
    <location>
        <begin position="33"/>
        <end position="96"/>
    </location>
</feature>
<reference evidence="3" key="2">
    <citation type="journal article" date="2024" name="Plant">
        <title>Genomic evolution and insights into agronomic trait innovations of Sesamum species.</title>
        <authorList>
            <person name="Miao H."/>
            <person name="Wang L."/>
            <person name="Qu L."/>
            <person name="Liu H."/>
            <person name="Sun Y."/>
            <person name="Le M."/>
            <person name="Wang Q."/>
            <person name="Wei S."/>
            <person name="Zheng Y."/>
            <person name="Lin W."/>
            <person name="Duan Y."/>
            <person name="Cao H."/>
            <person name="Xiong S."/>
            <person name="Wang X."/>
            <person name="Wei L."/>
            <person name="Li C."/>
            <person name="Ma Q."/>
            <person name="Ju M."/>
            <person name="Zhao R."/>
            <person name="Li G."/>
            <person name="Mu C."/>
            <person name="Tian Q."/>
            <person name="Mei H."/>
            <person name="Zhang T."/>
            <person name="Gao T."/>
            <person name="Zhang H."/>
        </authorList>
    </citation>
    <scope>NUCLEOTIDE SEQUENCE</scope>
    <source>
        <strain evidence="3">G02</strain>
    </source>
</reference>